<evidence type="ECO:0000313" key="3">
    <source>
        <dbReference type="EMBL" id="KAJ3251072.1"/>
    </source>
</evidence>
<reference evidence="3" key="1">
    <citation type="submission" date="2020-05" db="EMBL/GenBank/DDBJ databases">
        <title>Phylogenomic resolution of chytrid fungi.</title>
        <authorList>
            <person name="Stajich J.E."/>
            <person name="Amses K."/>
            <person name="Simmons R."/>
            <person name="Seto K."/>
            <person name="Myers J."/>
            <person name="Bonds A."/>
            <person name="Quandt C.A."/>
            <person name="Barry K."/>
            <person name="Liu P."/>
            <person name="Grigoriev I."/>
            <person name="Longcore J.E."/>
            <person name="James T.Y."/>
        </authorList>
    </citation>
    <scope>NUCLEOTIDE SEQUENCE</scope>
    <source>
        <strain evidence="3">PLAUS21</strain>
    </source>
</reference>
<evidence type="ECO:0000313" key="4">
    <source>
        <dbReference type="Proteomes" id="UP001210925"/>
    </source>
</evidence>
<dbReference type="EMBL" id="JADGKB010000203">
    <property type="protein sequence ID" value="KAJ3251072.1"/>
    <property type="molecule type" value="Genomic_DNA"/>
</dbReference>
<organism evidence="3 4">
    <name type="scientific">Boothiomyces macroporosus</name>
    <dbReference type="NCBI Taxonomy" id="261099"/>
    <lineage>
        <taxon>Eukaryota</taxon>
        <taxon>Fungi</taxon>
        <taxon>Fungi incertae sedis</taxon>
        <taxon>Chytridiomycota</taxon>
        <taxon>Chytridiomycota incertae sedis</taxon>
        <taxon>Chytridiomycetes</taxon>
        <taxon>Rhizophydiales</taxon>
        <taxon>Terramycetaceae</taxon>
        <taxon>Boothiomyces</taxon>
    </lineage>
</organism>
<protein>
    <submittedName>
        <fullName evidence="3">Uncharacterized protein</fullName>
    </submittedName>
</protein>
<name>A0AAD5U9E7_9FUNG</name>
<feature type="region of interest" description="Disordered" evidence="1">
    <location>
        <begin position="252"/>
        <end position="276"/>
    </location>
</feature>
<feature type="transmembrane region" description="Helical" evidence="2">
    <location>
        <begin position="47"/>
        <end position="68"/>
    </location>
</feature>
<keyword evidence="2" id="KW-1133">Transmembrane helix</keyword>
<feature type="transmembrane region" description="Helical" evidence="2">
    <location>
        <begin position="114"/>
        <end position="132"/>
    </location>
</feature>
<keyword evidence="4" id="KW-1185">Reference proteome</keyword>
<dbReference type="AlphaFoldDB" id="A0AAD5U9E7"/>
<accession>A0AAD5U9E7</accession>
<sequence length="276" mass="30800">MVDPTSSALIGQIYNDINQGWEAVKLLEIIMIPYGYFFLRPNKVASVLLWIAIMNVFHNLFSYLAMYIGDMYPTFNTQNLWTVQAAAAAAIRSLELYCNLLIVSAVAQPQQIRILKIVTVIAVLGVWGGRIYDVYGSFLISSSIRVGMAIVAAFGVFQSTFCLWTIHSAMNRMGDKSAIGKGQVHQLLFKSAIRLAFIQFIDIFEFIGAMWMRGSIYTLWWDMIAGNLDNSRALFMFVDLLMTKIETMKGSQVKGSNGATQNQKSVAVASASQIRD</sequence>
<evidence type="ECO:0000256" key="1">
    <source>
        <dbReference type="SAM" id="MobiDB-lite"/>
    </source>
</evidence>
<gene>
    <name evidence="3" type="ORF">HK103_002896</name>
</gene>
<keyword evidence="2" id="KW-0812">Transmembrane</keyword>
<keyword evidence="2" id="KW-0472">Membrane</keyword>
<comment type="caution">
    <text evidence="3">The sequence shown here is derived from an EMBL/GenBank/DDBJ whole genome shotgun (WGS) entry which is preliminary data.</text>
</comment>
<feature type="transmembrane region" description="Helical" evidence="2">
    <location>
        <begin position="80"/>
        <end position="102"/>
    </location>
</feature>
<dbReference type="Proteomes" id="UP001210925">
    <property type="component" value="Unassembled WGS sequence"/>
</dbReference>
<proteinExistence type="predicted"/>
<evidence type="ECO:0000256" key="2">
    <source>
        <dbReference type="SAM" id="Phobius"/>
    </source>
</evidence>
<feature type="transmembrane region" description="Helical" evidence="2">
    <location>
        <begin position="144"/>
        <end position="166"/>
    </location>
</feature>